<sequence>MTDETDDNYEDMSTDRLKLELLEEIHMKDLVKLSIIEMKQKIEELEEKLSDDDEGGEWKLRYEMQLEINKQLQKQIAAHKEKMEKIKENPSDRLASIRVYERMSVDSLNALLKQLEKEKRSLEHQVKVCALKLEQESKAYQKIDDERRIYLNELNQLSGSHSTAKRQQMDQIQRMKDNVVKTGKYNQKMANGKKEPPKKVAKANQLPKLDS</sequence>
<evidence type="ECO:0000313" key="4">
    <source>
        <dbReference type="Proteomes" id="UP000700334"/>
    </source>
</evidence>
<name>A0A8J6AM69_GALPY</name>
<accession>A0A8J6AM69</accession>
<dbReference type="Pfam" id="PF15372">
    <property type="entry name" value="DUF4600"/>
    <property type="match status" value="1"/>
</dbReference>
<reference evidence="3" key="1">
    <citation type="journal article" date="2021" name="Evol. Appl.">
        <title>The genome of the Pyrenean desman and the effects of bottlenecks and inbreeding on the genomic landscape of an endangered species.</title>
        <authorList>
            <person name="Escoda L."/>
            <person name="Castresana J."/>
        </authorList>
    </citation>
    <scope>NUCLEOTIDE SEQUENCE</scope>
    <source>
        <strain evidence="3">IBE-C5619</strain>
    </source>
</reference>
<dbReference type="InterPro" id="IPR028022">
    <property type="entry name" value="DUF4600"/>
</dbReference>
<organism evidence="3 4">
    <name type="scientific">Galemys pyrenaicus</name>
    <name type="common">Iberian desman</name>
    <name type="synonym">Pyrenean desman</name>
    <dbReference type="NCBI Taxonomy" id="202257"/>
    <lineage>
        <taxon>Eukaryota</taxon>
        <taxon>Metazoa</taxon>
        <taxon>Chordata</taxon>
        <taxon>Craniata</taxon>
        <taxon>Vertebrata</taxon>
        <taxon>Euteleostomi</taxon>
        <taxon>Mammalia</taxon>
        <taxon>Eutheria</taxon>
        <taxon>Laurasiatheria</taxon>
        <taxon>Eulipotyphla</taxon>
        <taxon>Talpidae</taxon>
        <taxon>Galemys</taxon>
    </lineage>
</organism>
<evidence type="ECO:0000313" key="3">
    <source>
        <dbReference type="EMBL" id="KAG8523408.1"/>
    </source>
</evidence>
<evidence type="ECO:0000256" key="1">
    <source>
        <dbReference type="SAM" id="Coils"/>
    </source>
</evidence>
<keyword evidence="1" id="KW-0175">Coiled coil</keyword>
<comment type="caution">
    <text evidence="3">The sequence shown here is derived from an EMBL/GenBank/DDBJ whole genome shotgun (WGS) entry which is preliminary data.</text>
</comment>
<feature type="coiled-coil region" evidence="1">
    <location>
        <begin position="28"/>
        <end position="132"/>
    </location>
</feature>
<proteinExistence type="predicted"/>
<dbReference type="EMBL" id="JAGFMF010011408">
    <property type="protein sequence ID" value="KAG8523408.1"/>
    <property type="molecule type" value="Genomic_DNA"/>
</dbReference>
<feature type="region of interest" description="Disordered" evidence="2">
    <location>
        <begin position="181"/>
        <end position="211"/>
    </location>
</feature>
<dbReference type="Proteomes" id="UP000700334">
    <property type="component" value="Unassembled WGS sequence"/>
</dbReference>
<keyword evidence="4" id="KW-1185">Reference proteome</keyword>
<dbReference type="AlphaFoldDB" id="A0A8J6AM69"/>
<dbReference type="PANTHER" id="PTHR28671:SF3">
    <property type="entry name" value="COILED-COIL DOMAIN-CONTAINING PROTEIN 169"/>
    <property type="match status" value="1"/>
</dbReference>
<evidence type="ECO:0000256" key="2">
    <source>
        <dbReference type="SAM" id="MobiDB-lite"/>
    </source>
</evidence>
<gene>
    <name evidence="3" type="ORF">J0S82_002273</name>
</gene>
<dbReference type="PANTHER" id="PTHR28671">
    <property type="entry name" value="COILED-COIL DOMAIN-CONTAINING PROTEIN 169"/>
    <property type="match status" value="1"/>
</dbReference>
<dbReference type="OrthoDB" id="6615663at2759"/>
<protein>
    <submittedName>
        <fullName evidence="3">Coiled-coil domain-containing protein 169</fullName>
    </submittedName>
</protein>